<dbReference type="FunFam" id="1.25.40.10:FF:000184">
    <property type="entry name" value="Pentatricopeptide repeat-containing protein, chloroplastic"/>
    <property type="match status" value="1"/>
</dbReference>
<protein>
    <submittedName>
        <fullName evidence="4">Pentatricopeptide repeat-containing protein, chloroplastic</fullName>
    </submittedName>
</protein>
<evidence type="ECO:0000256" key="2">
    <source>
        <dbReference type="PROSITE-ProRule" id="PRU00708"/>
    </source>
</evidence>
<name>A0AAD8LZX2_9APIA</name>
<comment type="caution">
    <text evidence="4">The sequence shown here is derived from an EMBL/GenBank/DDBJ whole genome shotgun (WGS) entry which is preliminary data.</text>
</comment>
<dbReference type="PANTHER" id="PTHR47926">
    <property type="entry name" value="PENTATRICOPEPTIDE REPEAT-CONTAINING PROTEIN"/>
    <property type="match status" value="1"/>
</dbReference>
<evidence type="ECO:0000313" key="5">
    <source>
        <dbReference type="Proteomes" id="UP001237642"/>
    </source>
</evidence>
<feature type="compositionally biased region" description="Low complexity" evidence="3">
    <location>
        <begin position="17"/>
        <end position="27"/>
    </location>
</feature>
<dbReference type="AlphaFoldDB" id="A0AAD8LZX2"/>
<evidence type="ECO:0000256" key="3">
    <source>
        <dbReference type="SAM" id="MobiDB-lite"/>
    </source>
</evidence>
<feature type="repeat" description="PPR" evidence="2">
    <location>
        <begin position="146"/>
        <end position="180"/>
    </location>
</feature>
<dbReference type="InterPro" id="IPR046960">
    <property type="entry name" value="PPR_At4g14850-like_plant"/>
</dbReference>
<dbReference type="Gene3D" id="1.25.40.10">
    <property type="entry name" value="Tetratricopeptide repeat domain"/>
    <property type="match status" value="3"/>
</dbReference>
<organism evidence="4 5">
    <name type="scientific">Heracleum sosnowskyi</name>
    <dbReference type="NCBI Taxonomy" id="360622"/>
    <lineage>
        <taxon>Eukaryota</taxon>
        <taxon>Viridiplantae</taxon>
        <taxon>Streptophyta</taxon>
        <taxon>Embryophyta</taxon>
        <taxon>Tracheophyta</taxon>
        <taxon>Spermatophyta</taxon>
        <taxon>Magnoliopsida</taxon>
        <taxon>eudicotyledons</taxon>
        <taxon>Gunneridae</taxon>
        <taxon>Pentapetalae</taxon>
        <taxon>asterids</taxon>
        <taxon>campanulids</taxon>
        <taxon>Apiales</taxon>
        <taxon>Apiaceae</taxon>
        <taxon>Apioideae</taxon>
        <taxon>apioid superclade</taxon>
        <taxon>Tordylieae</taxon>
        <taxon>Tordyliinae</taxon>
        <taxon>Heracleum</taxon>
    </lineage>
</organism>
<reference evidence="4" key="1">
    <citation type="submission" date="2023-02" db="EMBL/GenBank/DDBJ databases">
        <title>Genome of toxic invasive species Heracleum sosnowskyi carries increased number of genes despite the absence of recent whole-genome duplications.</title>
        <authorList>
            <person name="Schelkunov M."/>
            <person name="Shtratnikova V."/>
            <person name="Makarenko M."/>
            <person name="Klepikova A."/>
            <person name="Omelchenko D."/>
            <person name="Novikova G."/>
            <person name="Obukhova E."/>
            <person name="Bogdanov V."/>
            <person name="Penin A."/>
            <person name="Logacheva M."/>
        </authorList>
    </citation>
    <scope>NUCLEOTIDE SEQUENCE</scope>
    <source>
        <strain evidence="4">Hsosn_3</strain>
        <tissue evidence="4">Leaf</tissue>
    </source>
</reference>
<dbReference type="PANTHER" id="PTHR47926:SF510">
    <property type="entry name" value="PENTATRICOPEPTIDE REPEAT-CONTAINING PROTEIN"/>
    <property type="match status" value="1"/>
</dbReference>
<feature type="repeat" description="PPR" evidence="2">
    <location>
        <begin position="278"/>
        <end position="312"/>
    </location>
</feature>
<proteinExistence type="predicted"/>
<dbReference type="GO" id="GO:0009451">
    <property type="term" value="P:RNA modification"/>
    <property type="evidence" value="ECO:0007669"/>
    <property type="project" value="InterPro"/>
</dbReference>
<dbReference type="Pfam" id="PF20431">
    <property type="entry name" value="E_motif"/>
    <property type="match status" value="1"/>
</dbReference>
<evidence type="ECO:0000313" key="4">
    <source>
        <dbReference type="EMBL" id="KAK1354544.1"/>
    </source>
</evidence>
<keyword evidence="5" id="KW-1185">Reference proteome</keyword>
<dbReference type="PROSITE" id="PS51375">
    <property type="entry name" value="PPR"/>
    <property type="match status" value="4"/>
</dbReference>
<evidence type="ECO:0000256" key="1">
    <source>
        <dbReference type="ARBA" id="ARBA00022737"/>
    </source>
</evidence>
<dbReference type="NCBIfam" id="TIGR00756">
    <property type="entry name" value="PPR"/>
    <property type="match status" value="5"/>
</dbReference>
<dbReference type="EMBL" id="JAUIZM010000011">
    <property type="protein sequence ID" value="KAK1354544.1"/>
    <property type="molecule type" value="Genomic_DNA"/>
</dbReference>
<dbReference type="SUPFAM" id="SSF140860">
    <property type="entry name" value="Pseudo ankyrin repeat-like"/>
    <property type="match status" value="1"/>
</dbReference>
<feature type="repeat" description="PPR" evidence="2">
    <location>
        <begin position="42"/>
        <end position="76"/>
    </location>
</feature>
<dbReference type="GO" id="GO:0003723">
    <property type="term" value="F:RNA binding"/>
    <property type="evidence" value="ECO:0007669"/>
    <property type="project" value="InterPro"/>
</dbReference>
<dbReference type="Proteomes" id="UP001237642">
    <property type="component" value="Unassembled WGS sequence"/>
</dbReference>
<gene>
    <name evidence="4" type="ORF">POM88_047800</name>
</gene>
<keyword evidence="1" id="KW-0677">Repeat</keyword>
<feature type="region of interest" description="Disordered" evidence="3">
    <location>
        <begin position="1"/>
        <end position="27"/>
    </location>
</feature>
<dbReference type="FunFam" id="1.25.40.10:FF:000348">
    <property type="entry name" value="Pentatricopeptide repeat-containing protein chloroplastic"/>
    <property type="match status" value="1"/>
</dbReference>
<dbReference type="Pfam" id="PF13041">
    <property type="entry name" value="PPR_2"/>
    <property type="match status" value="2"/>
</dbReference>
<sequence length="507" mass="56594">MSFPASLTIPSQPPFSPHQNQNQPSSQHSILIKNYKPHDIDLTASWTSSISHHCRANRLSEAASEFTAMRVAGVEPNEITFVTLLSGCANVGLGSLHFGICVHGLARKLGFDVGNVKVGTAIVNFYAKCGRVDLARVSFDEMGVKNKVSWNSMIDGYMRNGEFEEAVKVFDEMPERDVISYTVMIDGFVKKGFFEQGLKWFQEMQMDGVEADYVTISCVLSACANLGALGLGLWIHRFVIKKVFRDNIRVNNSLIDMYARCGSIEFARQIFKSMPKRSVVTWNSIIVGFALNGNPEEALEYFSLMRKDGIEPDGVSFTGALTACSHTGLVDEGVELFETMKRVYRIIPRIEHYGCLVDLYSRAGRLEEALHVIENMPMKPNDIILGSLLAACRTRGDITLAERLINHLTESGSRTDSNYVLVSNIYAAVGSWQSASNVRRKMKARGIQKKPGVSSIEIDCTVHKFMAGDKSHTDAKNVYRMLEFLSFELNMLGYVPETSLNEQYEHD</sequence>
<dbReference type="InterPro" id="IPR002885">
    <property type="entry name" value="PPR_rpt"/>
</dbReference>
<dbReference type="InterPro" id="IPR046848">
    <property type="entry name" value="E_motif"/>
</dbReference>
<feature type="repeat" description="PPR" evidence="2">
    <location>
        <begin position="247"/>
        <end position="277"/>
    </location>
</feature>
<accession>A0AAD8LZX2</accession>
<dbReference type="InterPro" id="IPR011990">
    <property type="entry name" value="TPR-like_helical_dom_sf"/>
</dbReference>
<dbReference type="Pfam" id="PF01535">
    <property type="entry name" value="PPR"/>
    <property type="match status" value="3"/>
</dbReference>
<reference evidence="4" key="2">
    <citation type="submission" date="2023-05" db="EMBL/GenBank/DDBJ databases">
        <authorList>
            <person name="Schelkunov M.I."/>
        </authorList>
    </citation>
    <scope>NUCLEOTIDE SEQUENCE</scope>
    <source>
        <strain evidence="4">Hsosn_3</strain>
        <tissue evidence="4">Leaf</tissue>
    </source>
</reference>